<dbReference type="SMART" id="SM00060">
    <property type="entry name" value="FN3"/>
    <property type="match status" value="1"/>
</dbReference>
<keyword evidence="3" id="KW-0326">Glycosidase</keyword>
<protein>
    <submittedName>
        <fullName evidence="3">Exochitinase 1</fullName>
        <ecNumber evidence="3">3.2.1.14</ecNumber>
    </submittedName>
</protein>
<organism evidence="3 4">
    <name type="scientific">Segatella oris</name>
    <dbReference type="NCBI Taxonomy" id="28135"/>
    <lineage>
        <taxon>Bacteria</taxon>
        <taxon>Pseudomonadati</taxon>
        <taxon>Bacteroidota</taxon>
        <taxon>Bacteroidia</taxon>
        <taxon>Bacteroidales</taxon>
        <taxon>Prevotellaceae</taxon>
        <taxon>Segatella</taxon>
    </lineage>
</organism>
<dbReference type="SUPFAM" id="SSF49785">
    <property type="entry name" value="Galactose-binding domain-like"/>
    <property type="match status" value="1"/>
</dbReference>
<dbReference type="InterPro" id="IPR008979">
    <property type="entry name" value="Galactose-bd-like_sf"/>
</dbReference>
<accession>A0A3S5EP40</accession>
<name>A0A3S5EP40_9BACT</name>
<dbReference type="InterPro" id="IPR013783">
    <property type="entry name" value="Ig-like_fold"/>
</dbReference>
<gene>
    <name evidence="3" type="ORF">NCTC13071_00214</name>
</gene>
<dbReference type="CDD" id="cd00063">
    <property type="entry name" value="FN3"/>
    <property type="match status" value="1"/>
</dbReference>
<sequence length="392" mass="44793">MTHRIYFIISLLLLPFMGKAQLHKELLANGGFEQYAKSDTPPSTGDEEGDEDGDDEEEEEDTFDRYQKPLFWYISDQLGYSRIKEDVHGGQFAVKLYPNGHSFYSRDKDFNLNCIKINGEGEYQLSYWYKGKAKKPNVIAIVDWYKGNTIIRKDRLTNEKVKSFTNDWQQKVITLTAPAGVDKAGIGFELEYDPSSANNDGYILFDDISFMQTKEANKEPTLTPPTGLRAQVQQREVELSWNAVSEPGVSYEIRCNDKMIATTKATSYIIEKLSPNTSYRFTVTTVKGEETSKPSQPLNEHTFQMTETVDDAGRIPYLYTIREEGTCSQTLRLYYNDLADPNARISYKIDGASVTPEGSSITFPNKGKHILQIEIEETPERKWEIEYKLNVD</sequence>
<evidence type="ECO:0000256" key="1">
    <source>
        <dbReference type="SAM" id="MobiDB-lite"/>
    </source>
</evidence>
<dbReference type="KEGG" id="poc:NCTC13071_00214"/>
<evidence type="ECO:0000313" key="3">
    <source>
        <dbReference type="EMBL" id="VEH14247.1"/>
    </source>
</evidence>
<dbReference type="SUPFAM" id="SSF49265">
    <property type="entry name" value="Fibronectin type III"/>
    <property type="match status" value="1"/>
</dbReference>
<feature type="domain" description="Fibronectin type-III" evidence="2">
    <location>
        <begin position="224"/>
        <end position="308"/>
    </location>
</feature>
<dbReference type="Pfam" id="PF00041">
    <property type="entry name" value="fn3"/>
    <property type="match status" value="1"/>
</dbReference>
<proteinExistence type="predicted"/>
<dbReference type="GO" id="GO:0008843">
    <property type="term" value="F:endochitinase activity"/>
    <property type="evidence" value="ECO:0007669"/>
    <property type="project" value="UniProtKB-EC"/>
</dbReference>
<evidence type="ECO:0000259" key="2">
    <source>
        <dbReference type="PROSITE" id="PS50853"/>
    </source>
</evidence>
<dbReference type="EC" id="3.2.1.14" evidence="3"/>
<feature type="region of interest" description="Disordered" evidence="1">
    <location>
        <begin position="34"/>
        <end position="62"/>
    </location>
</feature>
<dbReference type="Proteomes" id="UP000274578">
    <property type="component" value="Chromosome 1"/>
</dbReference>
<dbReference type="Gene3D" id="2.60.120.260">
    <property type="entry name" value="Galactose-binding domain-like"/>
    <property type="match status" value="1"/>
</dbReference>
<keyword evidence="3" id="KW-0378">Hydrolase</keyword>
<dbReference type="PROSITE" id="PS50853">
    <property type="entry name" value="FN3"/>
    <property type="match status" value="1"/>
</dbReference>
<dbReference type="Gene3D" id="2.60.40.10">
    <property type="entry name" value="Immunoglobulins"/>
    <property type="match status" value="1"/>
</dbReference>
<dbReference type="InterPro" id="IPR036116">
    <property type="entry name" value="FN3_sf"/>
</dbReference>
<dbReference type="EMBL" id="LR134384">
    <property type="protein sequence ID" value="VEH14247.1"/>
    <property type="molecule type" value="Genomic_DNA"/>
</dbReference>
<reference evidence="3 4" key="1">
    <citation type="submission" date="2018-12" db="EMBL/GenBank/DDBJ databases">
        <authorList>
            <consortium name="Pathogen Informatics"/>
        </authorList>
    </citation>
    <scope>NUCLEOTIDE SEQUENCE [LARGE SCALE GENOMIC DNA]</scope>
    <source>
        <strain evidence="3 4">NCTC13071</strain>
    </source>
</reference>
<feature type="compositionally biased region" description="Acidic residues" evidence="1">
    <location>
        <begin position="45"/>
        <end position="62"/>
    </location>
</feature>
<evidence type="ECO:0000313" key="4">
    <source>
        <dbReference type="Proteomes" id="UP000274578"/>
    </source>
</evidence>
<dbReference type="InterPro" id="IPR003961">
    <property type="entry name" value="FN3_dom"/>
</dbReference>
<dbReference type="AlphaFoldDB" id="A0A3S5EP40"/>